<accession>A0A366SHW6</accession>
<name>A0A366SHW6_9ENTE</name>
<dbReference type="InterPro" id="IPR013688">
    <property type="entry name" value="GBS_Bsp-like"/>
</dbReference>
<gene>
    <name evidence="4" type="ORF">EB18_00492</name>
</gene>
<dbReference type="RefSeq" id="WP_113783955.1">
    <property type="nucleotide sequence ID" value="NZ_KZ845740.1"/>
</dbReference>
<feature type="compositionally biased region" description="Low complexity" evidence="1">
    <location>
        <begin position="31"/>
        <end position="77"/>
    </location>
</feature>
<feature type="region of interest" description="Disordered" evidence="1">
    <location>
        <begin position="31"/>
        <end position="80"/>
    </location>
</feature>
<proteinExistence type="predicted"/>
<dbReference type="Pfam" id="PF08481">
    <property type="entry name" value="GBS_Bsp-like"/>
    <property type="match status" value="5"/>
</dbReference>
<evidence type="ECO:0000259" key="3">
    <source>
        <dbReference type="Pfam" id="PF13529"/>
    </source>
</evidence>
<dbReference type="Gene3D" id="2.60.40.3760">
    <property type="match status" value="5"/>
</dbReference>
<dbReference type="EMBL" id="LEOY01000003">
    <property type="protein sequence ID" value="RBR31019.1"/>
    <property type="molecule type" value="Genomic_DNA"/>
</dbReference>
<organism evidence="4 5">
    <name type="scientific">Enterococcus cecorum</name>
    <dbReference type="NCBI Taxonomy" id="44008"/>
    <lineage>
        <taxon>Bacteria</taxon>
        <taxon>Bacillati</taxon>
        <taxon>Bacillota</taxon>
        <taxon>Bacilli</taxon>
        <taxon>Lactobacillales</taxon>
        <taxon>Enterococcaceae</taxon>
        <taxon>Enterococcus</taxon>
    </lineage>
</organism>
<sequence length="789" mass="87974">MKKSKKWLTFSVCAATLSLFLATNNFADETQTTNTTTSSTVTLSSSSSAPETESTETSAMSTETTTTTTTSQSSAENNAEEVAKQAAVQEVKPIEGTIKNVNQENGTYDVVVKVNENVQSGIKQVLVPIWSDAQQKDIKWYEAKLQDDGTWIVHMNFSEHQYHRATYHTHVYVYSNDNKHNIGTVLDDTTIESRETKLSAKIQNVNTSKGSYDVVIYGSSSSGIHHVKVPIWSSKDQSDIKWYDAVKQPDGSYLVHMNIANHKYHHGVYHTHVYMYNNDHSGRAIVVNDTNLPETNNTKLDAKITNVNVSNGTYDVVIKGEIDSGIKEILVPIWSDKNQKDIKWYKANKQTDGTYVVHMSIANHKYNRGTYTTHVYMYGNNGEQHGMVVGNTSLPDIHSKLEAEIKNVNQAKGSYDVVIKGQIDSGIKEILVPIWSAKDQSDIKWYKAARQSDGSYIVHMNFSNHKFSTGTFNTHVYMYGNSGKQRGIVLPLTKVSANSVTDALSAEIININQNKGTFDVVVYTKSNSGVKNVRIPVWHNSNQSDLVWYSATRVGANKYKASISVKNHHFNNGKYSVHAYMTNNQNKDFGIIVGNVNFVGTYNRIEMTNVPWISQYRPVFAPWGCASAAMAMLIESRGIHVDLKYAQDTLPMYPANKDGQLGDVYTGAGFGFVIKPSGLVRHAHKWTNAVYDISGSSTQKIIDTILNGQPVLYYGFSGYQVPGDYNRNHCKVIVGYKDGKFKVHDPLYMRSSDGPGSRGTNKTYSRGAIHWITVAQFNQEYAGNAITIK</sequence>
<reference evidence="4 5" key="1">
    <citation type="submission" date="2015-06" db="EMBL/GenBank/DDBJ databases">
        <title>The Genome Sequence of Enterococcus cecorum 170AEA1.</title>
        <authorList>
            <consortium name="The Broad Institute Genomics Platform"/>
            <consortium name="The Broad Institute Genome Sequencing Center for Infectious Disease"/>
            <person name="Earl A.M."/>
            <person name="Van Tyne D."/>
            <person name="Lebreton F."/>
            <person name="Saavedra J.T."/>
            <person name="Gilmore M.S."/>
            <person name="Manson McGuire A."/>
            <person name="Clock S."/>
            <person name="Crupain M."/>
            <person name="Rangan U."/>
            <person name="Young S."/>
            <person name="Abouelleil A."/>
            <person name="Cao P."/>
            <person name="Chapman S.B."/>
            <person name="Griggs A."/>
            <person name="Priest M."/>
            <person name="Shea T."/>
            <person name="Wortman J."/>
            <person name="Nusbaum C."/>
            <person name="Birren B."/>
        </authorList>
    </citation>
    <scope>NUCLEOTIDE SEQUENCE [LARGE SCALE GENOMIC DNA]</scope>
    <source>
        <strain evidence="4 5">170AEA1</strain>
    </source>
</reference>
<evidence type="ECO:0000313" key="4">
    <source>
        <dbReference type="EMBL" id="RBR31019.1"/>
    </source>
</evidence>
<evidence type="ECO:0000256" key="2">
    <source>
        <dbReference type="SAM" id="SignalP"/>
    </source>
</evidence>
<dbReference type="Pfam" id="PF13529">
    <property type="entry name" value="Peptidase_C39_2"/>
    <property type="match status" value="1"/>
</dbReference>
<dbReference type="Gene3D" id="3.90.70.10">
    <property type="entry name" value="Cysteine proteinases"/>
    <property type="match status" value="1"/>
</dbReference>
<feature type="signal peptide" evidence="2">
    <location>
        <begin position="1"/>
        <end position="27"/>
    </location>
</feature>
<feature type="chain" id="PRO_5016833801" description="Peptidase C39-like domain-containing protein" evidence="2">
    <location>
        <begin position="28"/>
        <end position="789"/>
    </location>
</feature>
<protein>
    <recommendedName>
        <fullName evidence="3">Peptidase C39-like domain-containing protein</fullName>
    </recommendedName>
</protein>
<dbReference type="InterPro" id="IPR039564">
    <property type="entry name" value="Peptidase_C39-like"/>
</dbReference>
<evidence type="ECO:0000256" key="1">
    <source>
        <dbReference type="SAM" id="MobiDB-lite"/>
    </source>
</evidence>
<dbReference type="Proteomes" id="UP000252800">
    <property type="component" value="Unassembled WGS sequence"/>
</dbReference>
<evidence type="ECO:0000313" key="5">
    <source>
        <dbReference type="Proteomes" id="UP000252800"/>
    </source>
</evidence>
<feature type="domain" description="Peptidase C39-like" evidence="3">
    <location>
        <begin position="609"/>
        <end position="746"/>
    </location>
</feature>
<dbReference type="AlphaFoldDB" id="A0A366SHW6"/>
<comment type="caution">
    <text evidence="4">The sequence shown here is derived from an EMBL/GenBank/DDBJ whole genome shotgun (WGS) entry which is preliminary data.</text>
</comment>
<keyword evidence="2" id="KW-0732">Signal</keyword>